<proteinExistence type="predicted"/>
<feature type="signal peptide" evidence="1">
    <location>
        <begin position="1"/>
        <end position="18"/>
    </location>
</feature>
<dbReference type="Gene3D" id="3.20.20.80">
    <property type="entry name" value="Glycosidases"/>
    <property type="match status" value="1"/>
</dbReference>
<evidence type="ECO:0000256" key="1">
    <source>
        <dbReference type="SAM" id="SignalP"/>
    </source>
</evidence>
<dbReference type="GO" id="GO:0009277">
    <property type="term" value="C:fungal-type cell wall"/>
    <property type="evidence" value="ECO:0007669"/>
    <property type="project" value="TreeGrafter"/>
</dbReference>
<keyword evidence="4" id="KW-1185">Reference proteome</keyword>
<dbReference type="InterPro" id="IPR017853">
    <property type="entry name" value="GH"/>
</dbReference>
<name>A0A8H4U7J0_9HYPO</name>
<sequence>MALSKQLLALLLASLASATRDNKRGLVFVTNNDEPKDNNIWVQNGSDITWYYNYGDKPSAIYKDIPQEQFEFVPMMWGVSSDSSDTSFLQNVKSLIQDGVNITHVLGFNEPDAGNDVGGSNLDPKVAAEAWVANFEPLGEMGVKLGLPACTGGWGSMPWLKEFLGNCTEIKSGSGPKQNCTWDYLPVHWYDNFEGLASHIGERLAEWPNASIWVTEYAYAHQDPNPTEAFFKQTLKWFDESDFIGRYTYFGGFRSDVSNVGPNAAFLTASGGLTTIGAQYLGLNTTGENSASQSKVSLPSVGILALVLAAVVKTVM</sequence>
<protein>
    <recommendedName>
        <fullName evidence="2">Asl1-like glycosyl hydrolase catalytic domain-containing protein</fullName>
    </recommendedName>
</protein>
<organism evidence="3 4">
    <name type="scientific">Fusarium sarcochroum</name>
    <dbReference type="NCBI Taxonomy" id="1208366"/>
    <lineage>
        <taxon>Eukaryota</taxon>
        <taxon>Fungi</taxon>
        <taxon>Dikarya</taxon>
        <taxon>Ascomycota</taxon>
        <taxon>Pezizomycotina</taxon>
        <taxon>Sordariomycetes</taxon>
        <taxon>Hypocreomycetidae</taxon>
        <taxon>Hypocreales</taxon>
        <taxon>Nectriaceae</taxon>
        <taxon>Fusarium</taxon>
        <taxon>Fusarium lateritium species complex</taxon>
    </lineage>
</organism>
<feature type="chain" id="PRO_5034248089" description="Asl1-like glycosyl hydrolase catalytic domain-containing protein" evidence="1">
    <location>
        <begin position="19"/>
        <end position="316"/>
    </location>
</feature>
<dbReference type="PANTHER" id="PTHR34154:SF3">
    <property type="entry name" value="ALKALI-SENSITIVE LINKAGE PROTEIN 1"/>
    <property type="match status" value="1"/>
</dbReference>
<gene>
    <name evidence="3" type="ORF">FSARC_1934</name>
</gene>
<evidence type="ECO:0000313" key="3">
    <source>
        <dbReference type="EMBL" id="KAF4971212.1"/>
    </source>
</evidence>
<dbReference type="Proteomes" id="UP000622797">
    <property type="component" value="Unassembled WGS sequence"/>
</dbReference>
<dbReference type="AlphaFoldDB" id="A0A8H4U7J0"/>
<dbReference type="EMBL" id="JABEXW010000100">
    <property type="protein sequence ID" value="KAF4971212.1"/>
    <property type="molecule type" value="Genomic_DNA"/>
</dbReference>
<dbReference type="GO" id="GO:0071966">
    <property type="term" value="P:fungal-type cell wall polysaccharide metabolic process"/>
    <property type="evidence" value="ECO:0007669"/>
    <property type="project" value="TreeGrafter"/>
</dbReference>
<dbReference type="InterPro" id="IPR053183">
    <property type="entry name" value="ASL1"/>
</dbReference>
<comment type="caution">
    <text evidence="3">The sequence shown here is derived from an EMBL/GenBank/DDBJ whole genome shotgun (WGS) entry which is preliminary data.</text>
</comment>
<dbReference type="OrthoDB" id="43654at2759"/>
<dbReference type="FunFam" id="3.20.20.80:FF:000207">
    <property type="entry name" value="Glycoside hydrolase family 128 protein"/>
    <property type="match status" value="1"/>
</dbReference>
<dbReference type="PANTHER" id="PTHR34154">
    <property type="entry name" value="ALKALI-SENSITIVE LINKAGE PROTEIN 1"/>
    <property type="match status" value="1"/>
</dbReference>
<reference evidence="3" key="2">
    <citation type="submission" date="2020-05" db="EMBL/GenBank/DDBJ databases">
        <authorList>
            <person name="Kim H.-S."/>
            <person name="Proctor R.H."/>
            <person name="Brown D.W."/>
        </authorList>
    </citation>
    <scope>NUCLEOTIDE SEQUENCE</scope>
    <source>
        <strain evidence="3">NRRL 20472</strain>
    </source>
</reference>
<dbReference type="SUPFAM" id="SSF51445">
    <property type="entry name" value="(Trans)glycosidases"/>
    <property type="match status" value="1"/>
</dbReference>
<accession>A0A8H4U7J0</accession>
<feature type="domain" description="Asl1-like glycosyl hydrolase catalytic" evidence="2">
    <location>
        <begin position="29"/>
        <end position="280"/>
    </location>
</feature>
<dbReference type="InterPro" id="IPR024655">
    <property type="entry name" value="Asl1_glyco_hydro_catalytic"/>
</dbReference>
<dbReference type="Pfam" id="PF11790">
    <property type="entry name" value="Glyco_hydro_cc"/>
    <property type="match status" value="1"/>
</dbReference>
<evidence type="ECO:0000259" key="2">
    <source>
        <dbReference type="Pfam" id="PF11790"/>
    </source>
</evidence>
<evidence type="ECO:0000313" key="4">
    <source>
        <dbReference type="Proteomes" id="UP000622797"/>
    </source>
</evidence>
<reference evidence="3" key="1">
    <citation type="journal article" date="2020" name="BMC Genomics">
        <title>Correction to: Identification and distribution of gene clusters required for synthesis of sphingolipid metabolism inhibitors in diverse species of the filamentous fungus Fusarium.</title>
        <authorList>
            <person name="Kim H.S."/>
            <person name="Lohmar J.M."/>
            <person name="Busman M."/>
            <person name="Brown D.W."/>
            <person name="Naumann T.A."/>
            <person name="Divon H.H."/>
            <person name="Lysoe E."/>
            <person name="Uhlig S."/>
            <person name="Proctor R.H."/>
        </authorList>
    </citation>
    <scope>NUCLEOTIDE SEQUENCE</scope>
    <source>
        <strain evidence="3">NRRL 20472</strain>
    </source>
</reference>
<keyword evidence="1" id="KW-0732">Signal</keyword>